<keyword evidence="2" id="KW-1133">Transmembrane helix</keyword>
<dbReference type="Gene3D" id="1.20.1250.20">
    <property type="entry name" value="MFS general substrate transporter like domains"/>
    <property type="match status" value="1"/>
</dbReference>
<dbReference type="EMBL" id="DQID01000307">
    <property type="protein sequence ID" value="HCT15493.1"/>
    <property type="molecule type" value="Genomic_DNA"/>
</dbReference>
<feature type="transmembrane region" description="Helical" evidence="2">
    <location>
        <begin position="12"/>
        <end position="36"/>
    </location>
</feature>
<proteinExistence type="predicted"/>
<comment type="caution">
    <text evidence="3">The sequence shown here is derived from an EMBL/GenBank/DDBJ whole genome shotgun (WGS) entry which is preliminary data.</text>
</comment>
<dbReference type="GO" id="GO:0022857">
    <property type="term" value="F:transmembrane transporter activity"/>
    <property type="evidence" value="ECO:0007669"/>
    <property type="project" value="InterPro"/>
</dbReference>
<dbReference type="AlphaFoldDB" id="A0A3D4T1V1"/>
<feature type="transmembrane region" description="Helical" evidence="2">
    <location>
        <begin position="145"/>
        <end position="166"/>
    </location>
</feature>
<dbReference type="InterPro" id="IPR011701">
    <property type="entry name" value="MFS"/>
</dbReference>
<dbReference type="Proteomes" id="UP000261739">
    <property type="component" value="Unassembled WGS sequence"/>
</dbReference>
<feature type="transmembrane region" description="Helical" evidence="2">
    <location>
        <begin position="257"/>
        <end position="280"/>
    </location>
</feature>
<gene>
    <name evidence="3" type="ORF">DIW82_12125</name>
</gene>
<feature type="transmembrane region" description="Helical" evidence="2">
    <location>
        <begin position="222"/>
        <end position="245"/>
    </location>
</feature>
<dbReference type="InterPro" id="IPR036259">
    <property type="entry name" value="MFS_trans_sf"/>
</dbReference>
<evidence type="ECO:0000256" key="1">
    <source>
        <dbReference type="SAM" id="MobiDB-lite"/>
    </source>
</evidence>
<dbReference type="STRING" id="863239.GCA_000213935_01783"/>
<dbReference type="Pfam" id="PF07690">
    <property type="entry name" value="MFS_1"/>
    <property type="match status" value="1"/>
</dbReference>
<dbReference type="PANTHER" id="PTHR23523">
    <property type="match status" value="1"/>
</dbReference>
<dbReference type="InterPro" id="IPR052524">
    <property type="entry name" value="MFS_Cyanate_Porter"/>
</dbReference>
<name>A0A3D4T1V1_9CORY</name>
<keyword evidence="2" id="KW-0472">Membrane</keyword>
<feature type="region of interest" description="Disordered" evidence="1">
    <location>
        <begin position="406"/>
        <end position="437"/>
    </location>
</feature>
<keyword evidence="2" id="KW-0812">Transmembrane</keyword>
<evidence type="ECO:0000313" key="4">
    <source>
        <dbReference type="Proteomes" id="UP000261739"/>
    </source>
</evidence>
<feature type="transmembrane region" description="Helical" evidence="2">
    <location>
        <begin position="287"/>
        <end position="305"/>
    </location>
</feature>
<dbReference type="SUPFAM" id="SSF103473">
    <property type="entry name" value="MFS general substrate transporter"/>
    <property type="match status" value="1"/>
</dbReference>
<protein>
    <recommendedName>
        <fullName evidence="5">MFS transporter</fullName>
    </recommendedName>
</protein>
<feature type="transmembrane region" description="Helical" evidence="2">
    <location>
        <begin position="108"/>
        <end position="133"/>
    </location>
</feature>
<evidence type="ECO:0008006" key="5">
    <source>
        <dbReference type="Google" id="ProtNLM"/>
    </source>
</evidence>
<feature type="transmembrane region" description="Helical" evidence="2">
    <location>
        <begin position="311"/>
        <end position="333"/>
    </location>
</feature>
<accession>A0A3D4T1V1</accession>
<feature type="compositionally biased region" description="Low complexity" evidence="1">
    <location>
        <begin position="406"/>
        <end position="431"/>
    </location>
</feature>
<feature type="transmembrane region" description="Helical" evidence="2">
    <location>
        <begin position="377"/>
        <end position="396"/>
    </location>
</feature>
<evidence type="ECO:0000256" key="2">
    <source>
        <dbReference type="SAM" id="Phobius"/>
    </source>
</evidence>
<sequence length="437" mass="43806">MIHYLQGNRRRPVVLTVTAVTAVPAILVFAVSLRLVFGSNSALQQDLADAYGLGPVLLALLTTGPVVCFGLFGAAAGRLTARWGATAVAVAALLLVAVGSVVRGLPAWQAVFLGTFVAGAGVAVGNVLGPVLIRIHTPQWAGVMTGLYTALVSAGAGIASGLTVPVRDTLGGIHPALALWAVPPVVGMLLLILTAAGTGRPGPSGEHRPPRPLTAFRGDRRVVALTVFMGLQSLVAYSMIGWLPSVFRQRGMDATRAGVVLTVLSLVSIVTAVLVPVLAARVHGQRAVAVGLSALTTVGLLGVALGGTRGAMVWAVLLGLGQGGELALVMALVNIRTRSVADAAALSTVTQSAGYLIAACGPLAVGLVHSLTGGWTVPVLVLVVLSVVMGGAGLVAGRPGVISGGSAPVPDPAAAPDRPAAPGRSPGSLPGPSRPPR</sequence>
<feature type="transmembrane region" description="Helical" evidence="2">
    <location>
        <begin position="56"/>
        <end position="76"/>
    </location>
</feature>
<dbReference type="PANTHER" id="PTHR23523:SF2">
    <property type="entry name" value="2-NITROIMIDAZOLE TRANSPORTER"/>
    <property type="match status" value="1"/>
</dbReference>
<reference evidence="3 4" key="1">
    <citation type="journal article" date="2018" name="Nat. Biotechnol.">
        <title>A standardized bacterial taxonomy based on genome phylogeny substantially revises the tree of life.</title>
        <authorList>
            <person name="Parks D.H."/>
            <person name="Chuvochina M."/>
            <person name="Waite D.W."/>
            <person name="Rinke C."/>
            <person name="Skarshewski A."/>
            <person name="Chaumeil P.A."/>
            <person name="Hugenholtz P."/>
        </authorList>
    </citation>
    <scope>NUCLEOTIDE SEQUENCE [LARGE SCALE GENOMIC DNA]</scope>
    <source>
        <strain evidence="3">UBA11247</strain>
    </source>
</reference>
<feature type="transmembrane region" description="Helical" evidence="2">
    <location>
        <begin position="178"/>
        <end position="201"/>
    </location>
</feature>
<feature type="transmembrane region" description="Helical" evidence="2">
    <location>
        <begin position="353"/>
        <end position="371"/>
    </location>
</feature>
<organism evidence="3 4">
    <name type="scientific">Corynebacterium nuruki</name>
    <dbReference type="NCBI Taxonomy" id="1032851"/>
    <lineage>
        <taxon>Bacteria</taxon>
        <taxon>Bacillati</taxon>
        <taxon>Actinomycetota</taxon>
        <taxon>Actinomycetes</taxon>
        <taxon>Mycobacteriales</taxon>
        <taxon>Corynebacteriaceae</taxon>
        <taxon>Corynebacterium</taxon>
    </lineage>
</organism>
<feature type="transmembrane region" description="Helical" evidence="2">
    <location>
        <begin position="83"/>
        <end position="102"/>
    </location>
</feature>
<evidence type="ECO:0000313" key="3">
    <source>
        <dbReference type="EMBL" id="HCT15493.1"/>
    </source>
</evidence>